<dbReference type="Proteomes" id="UP000626697">
    <property type="component" value="Unassembled WGS sequence"/>
</dbReference>
<protein>
    <submittedName>
        <fullName evidence="1">Uncharacterized protein</fullName>
    </submittedName>
</protein>
<name>A0ABR6CR63_9BACI</name>
<evidence type="ECO:0000313" key="1">
    <source>
        <dbReference type="EMBL" id="MBA9027444.1"/>
    </source>
</evidence>
<reference evidence="1 2" key="1">
    <citation type="submission" date="2020-08" db="EMBL/GenBank/DDBJ databases">
        <title>Genomic Encyclopedia of Type Strains, Phase IV (KMG-IV): sequencing the most valuable type-strain genomes for metagenomic binning, comparative biology and taxonomic classification.</title>
        <authorList>
            <person name="Goeker M."/>
        </authorList>
    </citation>
    <scope>NUCLEOTIDE SEQUENCE [LARGE SCALE GENOMIC DNA]</scope>
    <source>
        <strain evidence="1 2">DSM 105481</strain>
    </source>
</reference>
<comment type="caution">
    <text evidence="1">The sequence shown here is derived from an EMBL/GenBank/DDBJ whole genome shotgun (WGS) entry which is preliminary data.</text>
</comment>
<organism evidence="1 2">
    <name type="scientific">Peribacillus huizhouensis</name>
    <dbReference type="NCBI Taxonomy" id="1501239"/>
    <lineage>
        <taxon>Bacteria</taxon>
        <taxon>Bacillati</taxon>
        <taxon>Bacillota</taxon>
        <taxon>Bacilli</taxon>
        <taxon>Bacillales</taxon>
        <taxon>Bacillaceae</taxon>
        <taxon>Peribacillus</taxon>
    </lineage>
</organism>
<evidence type="ECO:0000313" key="2">
    <source>
        <dbReference type="Proteomes" id="UP000626697"/>
    </source>
</evidence>
<gene>
    <name evidence="1" type="ORF">HNP81_002734</name>
</gene>
<dbReference type="EMBL" id="JACJHX010000008">
    <property type="protein sequence ID" value="MBA9027444.1"/>
    <property type="molecule type" value="Genomic_DNA"/>
</dbReference>
<proteinExistence type="predicted"/>
<keyword evidence="2" id="KW-1185">Reference proteome</keyword>
<accession>A0ABR6CR63</accession>
<sequence>MCDINAEILSIFEKHVRIQKGFNIVKDIIFNWVKIYVYYDKIVDKIMGIYTVLPLTWIGALCIEE</sequence>